<dbReference type="AlphaFoldDB" id="A0AAW0FY27"/>
<evidence type="ECO:0000256" key="1">
    <source>
        <dbReference type="SAM" id="MobiDB-lite"/>
    </source>
</evidence>
<protein>
    <recommendedName>
        <fullName evidence="4">HMG box domain-containing protein</fullName>
    </recommendedName>
</protein>
<dbReference type="Proteomes" id="UP001385951">
    <property type="component" value="Unassembled WGS sequence"/>
</dbReference>
<proteinExistence type="predicted"/>
<feature type="compositionally biased region" description="Low complexity" evidence="1">
    <location>
        <begin position="457"/>
        <end position="475"/>
    </location>
</feature>
<sequence>MAQCLASRPIAKHGHPKNHTNPFERTAPPPSCPLVTSRKMVVIETTRVLMRRLAPKHRRILTSRSRTDVHLKLKRTRVYHKLTPAEKMAQGKKRAERRKRLNDRLKDCDATIWSLAVGLATDFGYNAHHWYHRMMQNARIAKSERKVSRWNAFVALTLEAINAVLPEGVPKKKASDPDIAPKLKAAWEAMSVEERNAFTDARVQEMTEAREVKDVMKHDSTISAFHDVRTSLLTMENMVKDLYLRTGLEVLLFAVRSDQEQYNRPFVLSTSEKGTDFFNTCFNQLPSAWVTRFESYCLLGIEGLKTSQAAEMSRLKSACSSLILDQVRHVAAPTLIPKMHYQDFHEQMTERHHIICENWPLPSFCTPHKLGLVELRTLYDRLSNVDAPPLFRVLTDAEWRLYRRSTQPLPVKSVTITLPGVFDDIHIPSQHPSNRDSATTSSSTPNTASPTPPSTTPPTSFVSTTSFSSPPIVTSAAPIITPNARVRKPRKQRSDKGVKRKACPSTTTPAATPGTSPSPPTIVPAAAPAAAIPTIPTATHQRPQPRKLRRDKGVPSSRTRQVEPVEGAIGQPQVTGASPTMSSPGTPPSRTFGTSSTINASLPPTPSSFSSGSTASFAGSMSLGGIVPPAGGAVSTTTQGPVMGGSYHQWAL</sequence>
<feature type="compositionally biased region" description="Low complexity" evidence="1">
    <location>
        <begin position="504"/>
        <end position="515"/>
    </location>
</feature>
<evidence type="ECO:0008006" key="4">
    <source>
        <dbReference type="Google" id="ProtNLM"/>
    </source>
</evidence>
<dbReference type="EMBL" id="JASBNA010000019">
    <property type="protein sequence ID" value="KAK7685836.1"/>
    <property type="molecule type" value="Genomic_DNA"/>
</dbReference>
<feature type="compositionally biased region" description="Low complexity" evidence="1">
    <location>
        <begin position="523"/>
        <end position="539"/>
    </location>
</feature>
<name>A0AAW0FY27_9APHY</name>
<keyword evidence="3" id="KW-1185">Reference proteome</keyword>
<evidence type="ECO:0000313" key="3">
    <source>
        <dbReference type="Proteomes" id="UP001385951"/>
    </source>
</evidence>
<feature type="compositionally biased region" description="Low complexity" evidence="1">
    <location>
        <begin position="437"/>
        <end position="449"/>
    </location>
</feature>
<evidence type="ECO:0000313" key="2">
    <source>
        <dbReference type="EMBL" id="KAK7685836.1"/>
    </source>
</evidence>
<gene>
    <name evidence="2" type="ORF">QCA50_011182</name>
</gene>
<feature type="region of interest" description="Disordered" evidence="1">
    <location>
        <begin position="1"/>
        <end position="32"/>
    </location>
</feature>
<reference evidence="2 3" key="1">
    <citation type="submission" date="2022-09" db="EMBL/GenBank/DDBJ databases">
        <authorList>
            <person name="Palmer J.M."/>
        </authorList>
    </citation>
    <scope>NUCLEOTIDE SEQUENCE [LARGE SCALE GENOMIC DNA]</scope>
    <source>
        <strain evidence="2 3">DSM 7382</strain>
    </source>
</reference>
<feature type="compositionally biased region" description="Low complexity" evidence="1">
    <location>
        <begin position="575"/>
        <end position="591"/>
    </location>
</feature>
<comment type="caution">
    <text evidence="2">The sequence shown here is derived from an EMBL/GenBank/DDBJ whole genome shotgun (WGS) entry which is preliminary data.</text>
</comment>
<feature type="region of interest" description="Disordered" evidence="1">
    <location>
        <begin position="425"/>
        <end position="593"/>
    </location>
</feature>
<organism evidence="2 3">
    <name type="scientific">Cerrena zonata</name>
    <dbReference type="NCBI Taxonomy" id="2478898"/>
    <lineage>
        <taxon>Eukaryota</taxon>
        <taxon>Fungi</taxon>
        <taxon>Dikarya</taxon>
        <taxon>Basidiomycota</taxon>
        <taxon>Agaricomycotina</taxon>
        <taxon>Agaricomycetes</taxon>
        <taxon>Polyporales</taxon>
        <taxon>Cerrenaceae</taxon>
        <taxon>Cerrena</taxon>
    </lineage>
</organism>
<accession>A0AAW0FY27</accession>